<name>A0A5B7E529_PORTR</name>
<proteinExistence type="predicted"/>
<reference evidence="1 2" key="1">
    <citation type="submission" date="2019-05" db="EMBL/GenBank/DDBJ databases">
        <title>Another draft genome of Portunus trituberculatus and its Hox gene families provides insights of decapod evolution.</title>
        <authorList>
            <person name="Jeong J.-H."/>
            <person name="Song I."/>
            <person name="Kim S."/>
            <person name="Choi T."/>
            <person name="Kim D."/>
            <person name="Ryu S."/>
            <person name="Kim W."/>
        </authorList>
    </citation>
    <scope>NUCLEOTIDE SEQUENCE [LARGE SCALE GENOMIC DNA]</scope>
    <source>
        <tissue evidence="1">Muscle</tissue>
    </source>
</reference>
<keyword evidence="2" id="KW-1185">Reference proteome</keyword>
<evidence type="ECO:0000313" key="2">
    <source>
        <dbReference type="Proteomes" id="UP000324222"/>
    </source>
</evidence>
<accession>A0A5B7E529</accession>
<dbReference type="EMBL" id="VSRR010001981">
    <property type="protein sequence ID" value="MPC28868.1"/>
    <property type="molecule type" value="Genomic_DNA"/>
</dbReference>
<sequence>MVSSQVGGRACCISSRALKWMTGRKIQRDSFHLTSRRFLSKQKDQVSVGPANPGIVDLCDAEYFPASTDARLRVRMVT</sequence>
<dbReference type="AlphaFoldDB" id="A0A5B7E529"/>
<protein>
    <submittedName>
        <fullName evidence="1">Uncharacterized protein</fullName>
    </submittedName>
</protein>
<comment type="caution">
    <text evidence="1">The sequence shown here is derived from an EMBL/GenBank/DDBJ whole genome shotgun (WGS) entry which is preliminary data.</text>
</comment>
<gene>
    <name evidence="1" type="ORF">E2C01_022081</name>
</gene>
<evidence type="ECO:0000313" key="1">
    <source>
        <dbReference type="EMBL" id="MPC28868.1"/>
    </source>
</evidence>
<dbReference type="Proteomes" id="UP000324222">
    <property type="component" value="Unassembled WGS sequence"/>
</dbReference>
<organism evidence="1 2">
    <name type="scientific">Portunus trituberculatus</name>
    <name type="common">Swimming crab</name>
    <name type="synonym">Neptunus trituberculatus</name>
    <dbReference type="NCBI Taxonomy" id="210409"/>
    <lineage>
        <taxon>Eukaryota</taxon>
        <taxon>Metazoa</taxon>
        <taxon>Ecdysozoa</taxon>
        <taxon>Arthropoda</taxon>
        <taxon>Crustacea</taxon>
        <taxon>Multicrustacea</taxon>
        <taxon>Malacostraca</taxon>
        <taxon>Eumalacostraca</taxon>
        <taxon>Eucarida</taxon>
        <taxon>Decapoda</taxon>
        <taxon>Pleocyemata</taxon>
        <taxon>Brachyura</taxon>
        <taxon>Eubrachyura</taxon>
        <taxon>Portunoidea</taxon>
        <taxon>Portunidae</taxon>
        <taxon>Portuninae</taxon>
        <taxon>Portunus</taxon>
    </lineage>
</organism>